<dbReference type="GO" id="GO:0008534">
    <property type="term" value="F:oxidized purine nucleobase lesion DNA N-glycosylase activity"/>
    <property type="evidence" value="ECO:0007669"/>
    <property type="project" value="InterPro"/>
</dbReference>
<dbReference type="PANTHER" id="PTHR10242:SF2">
    <property type="entry name" value="N-GLYCOSYLASE_DNA LYASE"/>
    <property type="match status" value="1"/>
</dbReference>
<dbReference type="PANTHER" id="PTHR10242">
    <property type="entry name" value="8-OXOGUANINE DNA GLYCOSYLASE"/>
    <property type="match status" value="1"/>
</dbReference>
<evidence type="ECO:0000313" key="12">
    <source>
        <dbReference type="EMBL" id="WED64754.1"/>
    </source>
</evidence>
<dbReference type="GO" id="GO:0003684">
    <property type="term" value="F:damaged DNA binding"/>
    <property type="evidence" value="ECO:0007669"/>
    <property type="project" value="InterPro"/>
</dbReference>
<dbReference type="InterPro" id="IPR003265">
    <property type="entry name" value="HhH-GPD_domain"/>
</dbReference>
<evidence type="ECO:0000256" key="2">
    <source>
        <dbReference type="ARBA" id="ARBA00012720"/>
    </source>
</evidence>
<sequence length="333" mass="35864">MSDPGWTPWTPLDGAPTFPPAVLAEQLDGGQAFRWHRQPDDSWQGQWSTHLARLRLAPGRAGSPSPPLQSPQPTDSKAASSPTAPPSTPLTSPQHLEWSAPIATAPTTEPALRHYLACDDTTAAILPTASDPHLATCVAAYPGLRILRQPFGETLLGFLCSATKQIVQIKQMIALLAERHGAPLPPAACHLLGDKLPRALPTWAQLATVTEADLRACQLGFRARYIKGTADMLAAEPDWLATTAQLPFTAAKTRLLSLPGVGEKIADCVLLFGLGHHAAFPVDTWMIKAMTRRYGLDGWSPAQVAHFGRVHYGPAAGLAQQYLFAWERTHGAK</sequence>
<dbReference type="EMBL" id="CP119075">
    <property type="protein sequence ID" value="WED64754.1"/>
    <property type="molecule type" value="Genomic_DNA"/>
</dbReference>
<dbReference type="KEGG" id="slom:PXH66_20615"/>
<keyword evidence="7" id="KW-0511">Multifunctional enzyme</keyword>
<name>A0AAE9ZX72_9BACT</name>
<evidence type="ECO:0000256" key="1">
    <source>
        <dbReference type="ARBA" id="ARBA00010679"/>
    </source>
</evidence>
<proteinExistence type="inferred from homology"/>
<evidence type="ECO:0000256" key="9">
    <source>
        <dbReference type="ARBA" id="ARBA00044632"/>
    </source>
</evidence>
<dbReference type="Proteomes" id="UP001218638">
    <property type="component" value="Chromosome"/>
</dbReference>
<protein>
    <recommendedName>
        <fullName evidence="2">DNA-(apurinic or apyrimidinic site) lyase</fullName>
        <ecNumber evidence="2">4.2.99.18</ecNumber>
    </recommendedName>
</protein>
<keyword evidence="8" id="KW-0326">Glycosidase</keyword>
<keyword evidence="5" id="KW-0234">DNA repair</keyword>
<keyword evidence="3" id="KW-0227">DNA damage</keyword>
<comment type="similarity">
    <text evidence="1">Belongs to the type-1 OGG1 family.</text>
</comment>
<dbReference type="SUPFAM" id="SSF48150">
    <property type="entry name" value="DNA-glycosylase"/>
    <property type="match status" value="1"/>
</dbReference>
<dbReference type="CDD" id="cd00056">
    <property type="entry name" value="ENDO3c"/>
    <property type="match status" value="1"/>
</dbReference>
<feature type="region of interest" description="Disordered" evidence="10">
    <location>
        <begin position="1"/>
        <end position="20"/>
    </location>
</feature>
<reference evidence="12" key="1">
    <citation type="submission" date="2023-03" db="EMBL/GenBank/DDBJ databases">
        <title>Lomoglobus Profundus gen. nov., sp. nov., a novel member of the phylum Verrucomicrobia, isolated from deep-marine sediment of South China Sea.</title>
        <authorList>
            <person name="Ahmad T."/>
            <person name="Ishaq S.E."/>
            <person name="Wang F."/>
        </authorList>
    </citation>
    <scope>NUCLEOTIDE SEQUENCE</scope>
    <source>
        <strain evidence="12">LMO-M01</strain>
    </source>
</reference>
<feature type="compositionally biased region" description="Low complexity" evidence="10">
    <location>
        <begin position="71"/>
        <end position="82"/>
    </location>
</feature>
<evidence type="ECO:0000256" key="6">
    <source>
        <dbReference type="ARBA" id="ARBA00023239"/>
    </source>
</evidence>
<comment type="catalytic activity">
    <reaction evidence="9">
        <text>2'-deoxyribonucleotide-(2'-deoxyribose 5'-phosphate)-2'-deoxyribonucleotide-DNA = a 3'-end 2'-deoxyribonucleotide-(2,3-dehydro-2,3-deoxyribose 5'-phosphate)-DNA + a 5'-end 5'-phospho-2'-deoxyribonucleoside-DNA + H(+)</text>
        <dbReference type="Rhea" id="RHEA:66592"/>
        <dbReference type="Rhea" id="RHEA-COMP:13180"/>
        <dbReference type="Rhea" id="RHEA-COMP:16897"/>
        <dbReference type="Rhea" id="RHEA-COMP:17067"/>
        <dbReference type="ChEBI" id="CHEBI:15378"/>
        <dbReference type="ChEBI" id="CHEBI:136412"/>
        <dbReference type="ChEBI" id="CHEBI:157695"/>
        <dbReference type="ChEBI" id="CHEBI:167181"/>
        <dbReference type="EC" id="4.2.99.18"/>
    </reaction>
</comment>
<dbReference type="Pfam" id="PF07934">
    <property type="entry name" value="OGG_N"/>
    <property type="match status" value="1"/>
</dbReference>
<dbReference type="InterPro" id="IPR011257">
    <property type="entry name" value="DNA_glycosylase"/>
</dbReference>
<evidence type="ECO:0000256" key="5">
    <source>
        <dbReference type="ARBA" id="ARBA00023204"/>
    </source>
</evidence>
<feature type="domain" description="HhH-GPD" evidence="11">
    <location>
        <begin position="160"/>
        <end position="328"/>
    </location>
</feature>
<gene>
    <name evidence="12" type="ORF">PXH66_20615</name>
</gene>
<dbReference type="EC" id="4.2.99.18" evidence="2"/>
<organism evidence="12 13">
    <name type="scientific">Synoicihabitans lomoniglobus</name>
    <dbReference type="NCBI Taxonomy" id="2909285"/>
    <lineage>
        <taxon>Bacteria</taxon>
        <taxon>Pseudomonadati</taxon>
        <taxon>Verrucomicrobiota</taxon>
        <taxon>Opitutia</taxon>
        <taxon>Opitutales</taxon>
        <taxon>Opitutaceae</taxon>
        <taxon>Synoicihabitans</taxon>
    </lineage>
</organism>
<dbReference type="GO" id="GO:0140078">
    <property type="term" value="F:class I DNA-(apurinic or apyrimidinic site) endonuclease activity"/>
    <property type="evidence" value="ECO:0007669"/>
    <property type="project" value="UniProtKB-EC"/>
</dbReference>
<dbReference type="RefSeq" id="WP_330931984.1">
    <property type="nucleotide sequence ID" value="NZ_CP119075.1"/>
</dbReference>
<dbReference type="Pfam" id="PF00730">
    <property type="entry name" value="HhH-GPD"/>
    <property type="match status" value="1"/>
</dbReference>
<evidence type="ECO:0000256" key="7">
    <source>
        <dbReference type="ARBA" id="ARBA00023268"/>
    </source>
</evidence>
<dbReference type="InterPro" id="IPR023170">
    <property type="entry name" value="HhH_base_excis_C"/>
</dbReference>
<evidence type="ECO:0000256" key="8">
    <source>
        <dbReference type="ARBA" id="ARBA00023295"/>
    </source>
</evidence>
<dbReference type="SMART" id="SM00478">
    <property type="entry name" value="ENDO3c"/>
    <property type="match status" value="1"/>
</dbReference>
<dbReference type="Gene3D" id="1.10.1670.10">
    <property type="entry name" value="Helix-hairpin-Helix base-excision DNA repair enzymes (C-terminal)"/>
    <property type="match status" value="1"/>
</dbReference>
<dbReference type="Gene3D" id="1.10.340.30">
    <property type="entry name" value="Hypothetical protein, domain 2"/>
    <property type="match status" value="1"/>
</dbReference>
<accession>A0AAE9ZX72</accession>
<evidence type="ECO:0000256" key="10">
    <source>
        <dbReference type="SAM" id="MobiDB-lite"/>
    </source>
</evidence>
<dbReference type="GO" id="GO:0006289">
    <property type="term" value="P:nucleotide-excision repair"/>
    <property type="evidence" value="ECO:0007669"/>
    <property type="project" value="InterPro"/>
</dbReference>
<evidence type="ECO:0000256" key="4">
    <source>
        <dbReference type="ARBA" id="ARBA00022801"/>
    </source>
</evidence>
<evidence type="ECO:0000259" key="11">
    <source>
        <dbReference type="SMART" id="SM00478"/>
    </source>
</evidence>
<keyword evidence="6" id="KW-0456">Lyase</keyword>
<feature type="region of interest" description="Disordered" evidence="10">
    <location>
        <begin position="57"/>
        <end position="94"/>
    </location>
</feature>
<dbReference type="SUPFAM" id="SSF55945">
    <property type="entry name" value="TATA-box binding protein-like"/>
    <property type="match status" value="1"/>
</dbReference>
<dbReference type="InterPro" id="IPR012904">
    <property type="entry name" value="OGG_N"/>
</dbReference>
<keyword evidence="4" id="KW-0378">Hydrolase</keyword>
<keyword evidence="13" id="KW-1185">Reference proteome</keyword>
<dbReference type="InterPro" id="IPR052054">
    <property type="entry name" value="Oxidative_DNA_repair_enzyme"/>
</dbReference>
<dbReference type="AlphaFoldDB" id="A0AAE9ZX72"/>
<dbReference type="GO" id="GO:0006284">
    <property type="term" value="P:base-excision repair"/>
    <property type="evidence" value="ECO:0007669"/>
    <property type="project" value="InterPro"/>
</dbReference>
<evidence type="ECO:0000256" key="3">
    <source>
        <dbReference type="ARBA" id="ARBA00022763"/>
    </source>
</evidence>
<evidence type="ECO:0000313" key="13">
    <source>
        <dbReference type="Proteomes" id="UP001218638"/>
    </source>
</evidence>